<dbReference type="EMBL" id="BJVY01000030">
    <property type="protein sequence ID" value="GEL73016.1"/>
    <property type="molecule type" value="Genomic_DNA"/>
</dbReference>
<reference evidence="2 3" key="1">
    <citation type="submission" date="2019-07" db="EMBL/GenBank/DDBJ databases">
        <title>Whole genome shotgun sequence of Myxococcus virescens NBRC 100334.</title>
        <authorList>
            <person name="Hosoyama A."/>
            <person name="Uohara A."/>
            <person name="Ohji S."/>
            <person name="Ichikawa N."/>
        </authorList>
    </citation>
    <scope>NUCLEOTIDE SEQUENCE [LARGE SCALE GENOMIC DNA]</scope>
    <source>
        <strain evidence="2 3">NBRC 100334</strain>
    </source>
</reference>
<evidence type="ECO:0000313" key="3">
    <source>
        <dbReference type="Proteomes" id="UP000321224"/>
    </source>
</evidence>
<feature type="region of interest" description="Disordered" evidence="1">
    <location>
        <begin position="35"/>
        <end position="84"/>
    </location>
</feature>
<evidence type="ECO:0000256" key="1">
    <source>
        <dbReference type="SAM" id="MobiDB-lite"/>
    </source>
</evidence>
<dbReference type="AlphaFoldDB" id="A0A511HHG8"/>
<organism evidence="2 3">
    <name type="scientific">Myxococcus virescens</name>
    <dbReference type="NCBI Taxonomy" id="83456"/>
    <lineage>
        <taxon>Bacteria</taxon>
        <taxon>Pseudomonadati</taxon>
        <taxon>Myxococcota</taxon>
        <taxon>Myxococcia</taxon>
        <taxon>Myxococcales</taxon>
        <taxon>Cystobacterineae</taxon>
        <taxon>Myxococcaceae</taxon>
        <taxon>Myxococcus</taxon>
    </lineage>
</organism>
<comment type="caution">
    <text evidence="2">The sequence shown here is derived from an EMBL/GenBank/DDBJ whole genome shotgun (WGS) entry which is preliminary data.</text>
</comment>
<evidence type="ECO:0000313" key="2">
    <source>
        <dbReference type="EMBL" id="GEL73016.1"/>
    </source>
</evidence>
<sequence>MVPLLPPSWDVSFLYLSLRRVIPGASGATRAVRSHGLHGGQQEGAAFTNGEGPWRASTRARPRRGGARRPAGGRALIHLGAAHT</sequence>
<protein>
    <submittedName>
        <fullName evidence="2">Uncharacterized protein</fullName>
    </submittedName>
</protein>
<gene>
    <name evidence="2" type="ORF">MVI01_48000</name>
</gene>
<accession>A0A511HHG8</accession>
<dbReference type="Proteomes" id="UP000321224">
    <property type="component" value="Unassembled WGS sequence"/>
</dbReference>
<feature type="compositionally biased region" description="Basic residues" evidence="1">
    <location>
        <begin position="58"/>
        <end position="67"/>
    </location>
</feature>
<proteinExistence type="predicted"/>
<name>A0A511HHG8_9BACT</name>